<organism evidence="3 4">
    <name type="scientific">Kiloniella antarctica</name>
    <dbReference type="NCBI Taxonomy" id="1550907"/>
    <lineage>
        <taxon>Bacteria</taxon>
        <taxon>Pseudomonadati</taxon>
        <taxon>Pseudomonadota</taxon>
        <taxon>Alphaproteobacteria</taxon>
        <taxon>Rhodospirillales</taxon>
        <taxon>Kiloniellaceae</taxon>
        <taxon>Kiloniella</taxon>
    </lineage>
</organism>
<keyword evidence="1" id="KW-0732">Signal</keyword>
<proteinExistence type="predicted"/>
<name>A0ABW5BG59_9PROT</name>
<sequence>MFNQPRRLILAFFAVIFASGAALSIAPAPSHAAQNQIYTSYFSSVAIDGHDPVAYFKQGKPVEGSKQFQHQWKGVTWLFSSAENLEIFKAAPDFYAPQYGGYCAWAVAQGNTASSDPTAWKIVNNKLYLNYSSDIQRRWEKDISNNIKRGDKNWPHVLD</sequence>
<dbReference type="Proteomes" id="UP001597294">
    <property type="component" value="Unassembled WGS sequence"/>
</dbReference>
<dbReference type="Pfam" id="PF04945">
    <property type="entry name" value="YHS"/>
    <property type="match status" value="1"/>
</dbReference>
<evidence type="ECO:0000313" key="3">
    <source>
        <dbReference type="EMBL" id="MFD2204519.1"/>
    </source>
</evidence>
<evidence type="ECO:0000313" key="4">
    <source>
        <dbReference type="Proteomes" id="UP001597294"/>
    </source>
</evidence>
<accession>A0ABW5BG59</accession>
<gene>
    <name evidence="3" type="ORF">ACFSKO_02800</name>
</gene>
<reference evidence="4" key="1">
    <citation type="journal article" date="2019" name="Int. J. Syst. Evol. Microbiol.">
        <title>The Global Catalogue of Microorganisms (GCM) 10K type strain sequencing project: providing services to taxonomists for standard genome sequencing and annotation.</title>
        <authorList>
            <consortium name="The Broad Institute Genomics Platform"/>
            <consortium name="The Broad Institute Genome Sequencing Center for Infectious Disease"/>
            <person name="Wu L."/>
            <person name="Ma J."/>
        </authorList>
    </citation>
    <scope>NUCLEOTIDE SEQUENCE [LARGE SCALE GENOMIC DNA]</scope>
    <source>
        <strain evidence="4">CGMCC 4.7192</strain>
    </source>
</reference>
<feature type="signal peptide" evidence="1">
    <location>
        <begin position="1"/>
        <end position="32"/>
    </location>
</feature>
<comment type="caution">
    <text evidence="3">The sequence shown here is derived from an EMBL/GenBank/DDBJ whole genome shotgun (WGS) entry which is preliminary data.</text>
</comment>
<feature type="chain" id="PRO_5046873395" evidence="1">
    <location>
        <begin position="33"/>
        <end position="159"/>
    </location>
</feature>
<protein>
    <submittedName>
        <fullName evidence="3">YHS domain-containing (Seleno)protein</fullName>
    </submittedName>
</protein>
<feature type="domain" description="YHS" evidence="2">
    <location>
        <begin position="53"/>
        <end position="99"/>
    </location>
</feature>
<keyword evidence="4" id="KW-1185">Reference proteome</keyword>
<dbReference type="InterPro" id="IPR007029">
    <property type="entry name" value="YHS_dom"/>
</dbReference>
<dbReference type="EMBL" id="JBHUII010000001">
    <property type="protein sequence ID" value="MFD2204519.1"/>
    <property type="molecule type" value="Genomic_DNA"/>
</dbReference>
<evidence type="ECO:0000256" key="1">
    <source>
        <dbReference type="SAM" id="SignalP"/>
    </source>
</evidence>
<dbReference type="NCBIfam" id="NF041384">
    <property type="entry name" value="YHS_seleno_dom"/>
    <property type="match status" value="1"/>
</dbReference>
<dbReference type="RefSeq" id="WP_380248185.1">
    <property type="nucleotide sequence ID" value="NZ_JBHUII010000001.1"/>
</dbReference>
<evidence type="ECO:0000259" key="2">
    <source>
        <dbReference type="Pfam" id="PF04945"/>
    </source>
</evidence>